<sequence>MLREFAAKQQLVDLTHMFCDRVSPRDRKELCALSDACAALADGDIDFAALQALLAATPGSRDAARLFQAAIGRSSQRVAGMALAVAYLPFPAVDAFAACVSGATSLRRVAAMVDPGRRLVPRTRLFLADRLMRDPTVYGLVAASSAAAALLANSPDWRAAEVPTVRLRRLGRFAAALPARQASFGAGLRACRDGDWRRAAHLARGMTISGEHPDDSAALADLLAVTLLPTCDTLDAAARLLALPTRGQPERTAAGTDGASRAAGNSASRVSAAAEPNIGIRAISASEASPSR</sequence>
<protein>
    <submittedName>
        <fullName evidence="2">Uncharacterized protein</fullName>
    </submittedName>
</protein>
<comment type="caution">
    <text evidence="2">The sequence shown here is derived from an EMBL/GenBank/DDBJ whole genome shotgun (WGS) entry which is preliminary data.</text>
</comment>
<organism evidence="2 3">
    <name type="scientific">Aurantimonas endophytica</name>
    <dbReference type="NCBI Taxonomy" id="1522175"/>
    <lineage>
        <taxon>Bacteria</taxon>
        <taxon>Pseudomonadati</taxon>
        <taxon>Pseudomonadota</taxon>
        <taxon>Alphaproteobacteria</taxon>
        <taxon>Hyphomicrobiales</taxon>
        <taxon>Aurantimonadaceae</taxon>
        <taxon>Aurantimonas</taxon>
    </lineage>
</organism>
<accession>A0A7W6HB33</accession>
<name>A0A7W6HB33_9HYPH</name>
<evidence type="ECO:0000256" key="1">
    <source>
        <dbReference type="SAM" id="MobiDB-lite"/>
    </source>
</evidence>
<evidence type="ECO:0000313" key="2">
    <source>
        <dbReference type="EMBL" id="MBB4001901.1"/>
    </source>
</evidence>
<dbReference type="AlphaFoldDB" id="A0A7W6HB33"/>
<reference evidence="2 3" key="1">
    <citation type="submission" date="2020-08" db="EMBL/GenBank/DDBJ databases">
        <title>Genomic Encyclopedia of Type Strains, Phase IV (KMG-IV): sequencing the most valuable type-strain genomes for metagenomic binning, comparative biology and taxonomic classification.</title>
        <authorList>
            <person name="Goeker M."/>
        </authorList>
    </citation>
    <scope>NUCLEOTIDE SEQUENCE [LARGE SCALE GENOMIC DNA]</scope>
    <source>
        <strain evidence="2 3">DSM 103570</strain>
    </source>
</reference>
<evidence type="ECO:0000313" key="3">
    <source>
        <dbReference type="Proteomes" id="UP000588647"/>
    </source>
</evidence>
<feature type="compositionally biased region" description="Low complexity" evidence="1">
    <location>
        <begin position="258"/>
        <end position="272"/>
    </location>
</feature>
<proteinExistence type="predicted"/>
<feature type="region of interest" description="Disordered" evidence="1">
    <location>
        <begin position="248"/>
        <end position="272"/>
    </location>
</feature>
<gene>
    <name evidence="2" type="ORF">GGR03_000948</name>
</gene>
<dbReference type="EMBL" id="JACIEM010000001">
    <property type="protein sequence ID" value="MBB4001901.1"/>
    <property type="molecule type" value="Genomic_DNA"/>
</dbReference>
<dbReference type="Proteomes" id="UP000588647">
    <property type="component" value="Unassembled WGS sequence"/>
</dbReference>
<keyword evidence="3" id="KW-1185">Reference proteome</keyword>